<organism evidence="2 3">
    <name type="scientific">Asparagus officinalis</name>
    <name type="common">Garden asparagus</name>
    <dbReference type="NCBI Taxonomy" id="4686"/>
    <lineage>
        <taxon>Eukaryota</taxon>
        <taxon>Viridiplantae</taxon>
        <taxon>Streptophyta</taxon>
        <taxon>Embryophyta</taxon>
        <taxon>Tracheophyta</taxon>
        <taxon>Spermatophyta</taxon>
        <taxon>Magnoliopsida</taxon>
        <taxon>Liliopsida</taxon>
        <taxon>Asparagales</taxon>
        <taxon>Asparagaceae</taxon>
        <taxon>Asparagoideae</taxon>
        <taxon>Asparagus</taxon>
    </lineage>
</organism>
<accession>A0A5P1FRF6</accession>
<keyword evidence="3" id="KW-1185">Reference proteome</keyword>
<dbReference type="OMA" id="HMNKMEN"/>
<reference evidence="3" key="1">
    <citation type="journal article" date="2017" name="Nat. Commun.">
        <title>The asparagus genome sheds light on the origin and evolution of a young Y chromosome.</title>
        <authorList>
            <person name="Harkess A."/>
            <person name="Zhou J."/>
            <person name="Xu C."/>
            <person name="Bowers J.E."/>
            <person name="Van der Hulst R."/>
            <person name="Ayyampalayam S."/>
            <person name="Mercati F."/>
            <person name="Riccardi P."/>
            <person name="McKain M.R."/>
            <person name="Kakrana A."/>
            <person name="Tang H."/>
            <person name="Ray J."/>
            <person name="Groenendijk J."/>
            <person name="Arikit S."/>
            <person name="Mathioni S.M."/>
            <person name="Nakano M."/>
            <person name="Shan H."/>
            <person name="Telgmann-Rauber A."/>
            <person name="Kanno A."/>
            <person name="Yue Z."/>
            <person name="Chen H."/>
            <person name="Li W."/>
            <person name="Chen Y."/>
            <person name="Xu X."/>
            <person name="Zhang Y."/>
            <person name="Luo S."/>
            <person name="Chen H."/>
            <person name="Gao J."/>
            <person name="Mao Z."/>
            <person name="Pires J.C."/>
            <person name="Luo M."/>
            <person name="Kudrna D."/>
            <person name="Wing R.A."/>
            <person name="Meyers B.C."/>
            <person name="Yi K."/>
            <person name="Kong H."/>
            <person name="Lavrijsen P."/>
            <person name="Sunseri F."/>
            <person name="Falavigna A."/>
            <person name="Ye Y."/>
            <person name="Leebens-Mack J.H."/>
            <person name="Chen G."/>
        </authorList>
    </citation>
    <scope>NUCLEOTIDE SEQUENCE [LARGE SCALE GENOMIC DNA]</scope>
    <source>
        <strain evidence="3">cv. DH0086</strain>
    </source>
</reference>
<protein>
    <submittedName>
        <fullName evidence="2">Uncharacterized protein</fullName>
    </submittedName>
</protein>
<evidence type="ECO:0000313" key="2">
    <source>
        <dbReference type="EMBL" id="ONK80905.1"/>
    </source>
</evidence>
<evidence type="ECO:0000313" key="3">
    <source>
        <dbReference type="Proteomes" id="UP000243459"/>
    </source>
</evidence>
<dbReference type="EMBL" id="CM007381">
    <property type="protein sequence ID" value="ONK80905.1"/>
    <property type="molecule type" value="Genomic_DNA"/>
</dbReference>
<feature type="region of interest" description="Disordered" evidence="1">
    <location>
        <begin position="169"/>
        <end position="203"/>
    </location>
</feature>
<dbReference type="PANTHER" id="PTHR34468">
    <property type="entry name" value="MICROTUBULE-ASSOCIATED FUTSCH-LIKE PROTEIN"/>
    <property type="match status" value="1"/>
</dbReference>
<sequence>MIGNSFTHIKTRVRSSSTISQSVSALDLSAKDKSAKTPRRLSIPTKSAFSPHQASVGSITPVSATGARRSSIQQKSDTQLSDVSKSSCRLYYVSYWLTQIKLAESASKHSVSLGFFKLALELGCEPLQRIREELKSYVHKHNLLAELGEATKDLLQRYNILEEESEHLKLSEDSSKLQENGSTASNQNIRSSCALTGSGNQKPKSLISKALTVSEAKEVQRVPVAKEKPSSIKNPGHFVAVKDANVNNAQKKSLKPSRVDSNRSNAKVKSLTTEALSKKGDLVDPALTGEAAIEDRDILEDKENMDSQSINGAVLKEDVQT</sequence>
<feature type="region of interest" description="Disordered" evidence="1">
    <location>
        <begin position="36"/>
        <end position="57"/>
    </location>
</feature>
<gene>
    <name evidence="2" type="ORF">A4U43_C01F23070</name>
</gene>
<feature type="region of interest" description="Disordered" evidence="1">
    <location>
        <begin position="298"/>
        <end position="321"/>
    </location>
</feature>
<evidence type="ECO:0000256" key="1">
    <source>
        <dbReference type="SAM" id="MobiDB-lite"/>
    </source>
</evidence>
<feature type="compositionally biased region" description="Polar residues" evidence="1">
    <location>
        <begin position="178"/>
        <end position="203"/>
    </location>
</feature>
<name>A0A5P1FRF6_ASPOF</name>
<dbReference type="Proteomes" id="UP000243459">
    <property type="component" value="Chromosome 1"/>
</dbReference>
<proteinExistence type="predicted"/>
<dbReference type="Gramene" id="ONK80905">
    <property type="protein sequence ID" value="ONK80905"/>
    <property type="gene ID" value="A4U43_C01F23070"/>
</dbReference>
<dbReference type="PANTHER" id="PTHR34468:SF2">
    <property type="entry name" value="MICROTUBULE-ASSOCIATED FUTSCH-LIKE PROTEIN"/>
    <property type="match status" value="1"/>
</dbReference>
<dbReference type="AlphaFoldDB" id="A0A5P1FRF6"/>
<feature type="compositionally biased region" description="Polar residues" evidence="1">
    <location>
        <begin position="44"/>
        <end position="57"/>
    </location>
</feature>